<dbReference type="EMBL" id="SDWV01000009">
    <property type="protein sequence ID" value="RYC11130.1"/>
    <property type="molecule type" value="Genomic_DNA"/>
</dbReference>
<evidence type="ECO:0000313" key="2">
    <source>
        <dbReference type="EMBL" id="RYC11130.1"/>
    </source>
</evidence>
<protein>
    <submittedName>
        <fullName evidence="2">Uncharacterized protein</fullName>
    </submittedName>
</protein>
<dbReference type="AlphaFoldDB" id="A0A4Q2T2B5"/>
<gene>
    <name evidence="2" type="ORF">EUA94_11025</name>
</gene>
<sequence>MFVRARLLTLLAAGGLAVAALAPTTVAGAAEGGAVDRPAPTQQRLAGGWKQVSSGAVDTLSEITLARTADGVLHAVYVQDVGTSDEYEHAAISTAGTVVARSKPVGTWGALVHNPELLRSQTGGLRLVFSGLQDTDTGNFYSHGYAYDTTSDISGAAWGLQPHALTKFGAVYSGYGLGATTLSNGTPVTAGTLNSSISYRVGDIATTDQGTVSAAPDDGVYTSPACCLYDTQLVNSGDSVWMAWYANGGSEATSGVFVQQVHPSVGAVVKAPGSSVGGDSLSSDQAIAMVARPGGGVVLAYKLGYPTTTAIGLWQVGTSKVVKVPGSKGADLIALDTGATGRMWLAWSTDGNTAYALRTAPTGFGLGAVQDLGSPARSSAIWSIAVDASLDQGTVLVNDSTARRISLRTVKPGLTLTASGRLRARVSGSVKVKVTDAGTALQGVKVSGGGDSCTTKANGTCSLSVTPKKAGNLAFVATEGGYGAGKDVVKVKK</sequence>
<evidence type="ECO:0000313" key="3">
    <source>
        <dbReference type="Proteomes" id="UP000291101"/>
    </source>
</evidence>
<dbReference type="OrthoDB" id="3772855at2"/>
<comment type="caution">
    <text evidence="2">The sequence shown here is derived from an EMBL/GenBank/DDBJ whole genome shotgun (WGS) entry which is preliminary data.</text>
</comment>
<evidence type="ECO:0000256" key="1">
    <source>
        <dbReference type="SAM" id="SignalP"/>
    </source>
</evidence>
<accession>A0A4Q2T2B5</accession>
<dbReference type="RefSeq" id="WP_129426921.1">
    <property type="nucleotide sequence ID" value="NZ_SDWV01000009.1"/>
</dbReference>
<organism evidence="2 3">
    <name type="scientific">Nocardioides zhouii</name>
    <dbReference type="NCBI Taxonomy" id="1168729"/>
    <lineage>
        <taxon>Bacteria</taxon>
        <taxon>Bacillati</taxon>
        <taxon>Actinomycetota</taxon>
        <taxon>Actinomycetes</taxon>
        <taxon>Propionibacteriales</taxon>
        <taxon>Nocardioidaceae</taxon>
        <taxon>Nocardioides</taxon>
    </lineage>
</organism>
<name>A0A4Q2T2B5_9ACTN</name>
<feature type="chain" id="PRO_5020570580" evidence="1">
    <location>
        <begin position="30"/>
        <end position="493"/>
    </location>
</feature>
<proteinExistence type="predicted"/>
<keyword evidence="1" id="KW-0732">Signal</keyword>
<reference evidence="2 3" key="1">
    <citation type="submission" date="2019-01" db="EMBL/GenBank/DDBJ databases">
        <title>Novel species of Nocardioides.</title>
        <authorList>
            <person name="Liu Q."/>
            <person name="X Y.-H."/>
        </authorList>
    </citation>
    <scope>NUCLEOTIDE SEQUENCE [LARGE SCALE GENOMIC DNA]</scope>
    <source>
        <strain evidence="2 3">HLT2-9</strain>
    </source>
</reference>
<feature type="signal peptide" evidence="1">
    <location>
        <begin position="1"/>
        <end position="29"/>
    </location>
</feature>
<keyword evidence="3" id="KW-1185">Reference proteome</keyword>
<dbReference type="Proteomes" id="UP000291101">
    <property type="component" value="Unassembled WGS sequence"/>
</dbReference>